<reference evidence="2" key="1">
    <citation type="submission" date="2016-10" db="EMBL/GenBank/DDBJ databases">
        <authorList>
            <person name="Varghese N."/>
            <person name="Submissions S."/>
        </authorList>
    </citation>
    <scope>NUCLEOTIDE SEQUENCE [LARGE SCALE GENOMIC DNA]</scope>
    <source>
        <strain evidence="2">CGMCC 1.11022</strain>
    </source>
</reference>
<dbReference type="Gene3D" id="1.20.5.810">
    <property type="entry name" value="AhpD-like"/>
    <property type="match status" value="1"/>
</dbReference>
<keyword evidence="2" id="KW-1185">Reference proteome</keyword>
<name>A0A1G8PV55_9HYPH</name>
<accession>A0A1G8PV55</accession>
<dbReference type="EMBL" id="FNEE01000003">
    <property type="protein sequence ID" value="SDI96322.1"/>
    <property type="molecule type" value="Genomic_DNA"/>
</dbReference>
<sequence>MRRKSAIKDKIIALDLVPAELSEATKAYFAKCEEKLGLVPNVLLAYAFDETKLRAFTDIPRDGAVRAWRLRANRTSH</sequence>
<protein>
    <submittedName>
        <fullName evidence="1">Uncharacterized protein</fullName>
    </submittedName>
</protein>
<proteinExistence type="predicted"/>
<dbReference type="SUPFAM" id="SSF69118">
    <property type="entry name" value="AhpD-like"/>
    <property type="match status" value="1"/>
</dbReference>
<organism evidence="1 2">
    <name type="scientific">Mesorhizobium muleiense</name>
    <dbReference type="NCBI Taxonomy" id="1004279"/>
    <lineage>
        <taxon>Bacteria</taxon>
        <taxon>Pseudomonadati</taxon>
        <taxon>Pseudomonadota</taxon>
        <taxon>Alphaproteobacteria</taxon>
        <taxon>Hyphomicrobiales</taxon>
        <taxon>Phyllobacteriaceae</taxon>
        <taxon>Mesorhizobium</taxon>
    </lineage>
</organism>
<dbReference type="AlphaFoldDB" id="A0A1G8PV55"/>
<dbReference type="InterPro" id="IPR029032">
    <property type="entry name" value="AhpD-like"/>
</dbReference>
<evidence type="ECO:0000313" key="1">
    <source>
        <dbReference type="EMBL" id="SDI96322.1"/>
    </source>
</evidence>
<dbReference type="Proteomes" id="UP000198894">
    <property type="component" value="Unassembled WGS sequence"/>
</dbReference>
<evidence type="ECO:0000313" key="2">
    <source>
        <dbReference type="Proteomes" id="UP000198894"/>
    </source>
</evidence>
<gene>
    <name evidence="1" type="ORF">SAMN05428953_103402</name>
</gene>